<dbReference type="GO" id="GO:0043124">
    <property type="term" value="P:negative regulation of canonical NF-kappaB signal transduction"/>
    <property type="evidence" value="ECO:0007669"/>
    <property type="project" value="InterPro"/>
</dbReference>
<dbReference type="InterPro" id="IPR038753">
    <property type="entry name" value="NFKBIL1"/>
</dbReference>
<evidence type="ECO:0000256" key="4">
    <source>
        <dbReference type="ARBA" id="ARBA00023043"/>
    </source>
</evidence>
<sequence length="295" mass="35554">MLNVHQSPSAKPDERHHRQQRSAKHTKLTSDTTTADVPWQQMTQTYTWVMEEEFIKINHKRTCKTEDWVRQQQYFFSVKEDQCDKTRTRPRKHRRGDCEEVAYIFGVDAEDWKRQEERVRRLMHEREKARARIQEELRRIETRFQQKRDADRRAREEAQRRATEKQAKEKRDRARLDRLIVEAWATYEKEWAALAASSEPLTFSRVPWPLILPPRDTNDITRDAIVALLFSPLHSQHQTRKDRIRSAQLRWHPDRFRRFLGRVAEQERATVEEGVGVVARCLNEMMEKEKKMKAR</sequence>
<proteinExistence type="predicted"/>
<evidence type="ECO:0000256" key="3">
    <source>
        <dbReference type="ARBA" id="ARBA00022737"/>
    </source>
</evidence>
<feature type="region of interest" description="Disordered" evidence="6">
    <location>
        <begin position="148"/>
        <end position="169"/>
    </location>
</feature>
<feature type="compositionally biased region" description="Basic residues" evidence="6">
    <location>
        <begin position="17"/>
        <end position="27"/>
    </location>
</feature>
<evidence type="ECO:0000256" key="6">
    <source>
        <dbReference type="SAM" id="MobiDB-lite"/>
    </source>
</evidence>
<organism evidence="7">
    <name type="scientific">Psilocybe cubensis</name>
    <name type="common">Psychedelic mushroom</name>
    <name type="synonym">Stropharia cubensis</name>
    <dbReference type="NCBI Taxonomy" id="181762"/>
    <lineage>
        <taxon>Eukaryota</taxon>
        <taxon>Fungi</taxon>
        <taxon>Dikarya</taxon>
        <taxon>Basidiomycota</taxon>
        <taxon>Agaricomycotina</taxon>
        <taxon>Agaricomycetes</taxon>
        <taxon>Agaricomycetidae</taxon>
        <taxon>Agaricales</taxon>
        <taxon>Agaricineae</taxon>
        <taxon>Strophariaceae</taxon>
        <taxon>Psilocybe</taxon>
    </lineage>
</organism>
<gene>
    <name evidence="7" type="ORF">JR316_002377</name>
</gene>
<evidence type="ECO:0000256" key="2">
    <source>
        <dbReference type="ARBA" id="ARBA00022553"/>
    </source>
</evidence>
<evidence type="ECO:0000256" key="5">
    <source>
        <dbReference type="ARBA" id="ARBA00023242"/>
    </source>
</evidence>
<dbReference type="EMBL" id="JAFIQS010000002">
    <property type="protein sequence ID" value="KAG5172874.1"/>
    <property type="molecule type" value="Genomic_DNA"/>
</dbReference>
<keyword evidence="3" id="KW-0677">Repeat</keyword>
<comment type="subcellular location">
    <subcellularLocation>
        <location evidence="1">Nucleus</location>
    </subcellularLocation>
</comment>
<keyword evidence="4" id="KW-0040">ANK repeat</keyword>
<accession>A0A8H7Y8J6</accession>
<keyword evidence="5" id="KW-0539">Nucleus</keyword>
<dbReference type="OrthoDB" id="412109at2759"/>
<dbReference type="PANTHER" id="PTHR15263:SF1">
    <property type="entry name" value="NF-KAPPA-B INHIBITOR-LIKE PROTEIN 1"/>
    <property type="match status" value="1"/>
</dbReference>
<comment type="caution">
    <text evidence="7">The sequence shown here is derived from an EMBL/GenBank/DDBJ whole genome shotgun (WGS) entry which is preliminary data.</text>
</comment>
<dbReference type="AlphaFoldDB" id="A0A8H7Y8J6"/>
<feature type="region of interest" description="Disordered" evidence="6">
    <location>
        <begin position="1"/>
        <end position="36"/>
    </location>
</feature>
<dbReference type="PANTHER" id="PTHR15263">
    <property type="entry name" value="I-KAPPA-B-LIKE PROTEIN IKBL"/>
    <property type="match status" value="1"/>
</dbReference>
<protein>
    <submittedName>
        <fullName evidence="7">Uncharacterized protein</fullName>
    </submittedName>
</protein>
<evidence type="ECO:0000256" key="1">
    <source>
        <dbReference type="ARBA" id="ARBA00004123"/>
    </source>
</evidence>
<dbReference type="GO" id="GO:0005634">
    <property type="term" value="C:nucleus"/>
    <property type="evidence" value="ECO:0007669"/>
    <property type="project" value="UniProtKB-SubCell"/>
</dbReference>
<evidence type="ECO:0000313" key="7">
    <source>
        <dbReference type="EMBL" id="KAG5172874.1"/>
    </source>
</evidence>
<reference evidence="7" key="1">
    <citation type="submission" date="2021-02" db="EMBL/GenBank/DDBJ databases">
        <title>Psilocybe cubensis genome.</title>
        <authorList>
            <person name="Mckernan K.J."/>
            <person name="Crawford S."/>
            <person name="Trippe A."/>
            <person name="Kane L.T."/>
            <person name="Mclaughlin S."/>
        </authorList>
    </citation>
    <scope>NUCLEOTIDE SEQUENCE [LARGE SCALE GENOMIC DNA]</scope>
    <source>
        <strain evidence="7">MGC-MH-2018</strain>
    </source>
</reference>
<keyword evidence="2" id="KW-0597">Phosphoprotein</keyword>
<name>A0A8H7Y8J6_PSICU</name>